<accession>A0ABS4QC16</accession>
<dbReference type="PROSITE" id="PS51257">
    <property type="entry name" value="PROKAR_LIPOPROTEIN"/>
    <property type="match status" value="1"/>
</dbReference>
<dbReference type="EMBL" id="JAGGMR010000001">
    <property type="protein sequence ID" value="MBP2188231.1"/>
    <property type="molecule type" value="Genomic_DNA"/>
</dbReference>
<gene>
    <name evidence="1" type="ORF">BJ987_001132</name>
</gene>
<keyword evidence="2" id="KW-1185">Reference proteome</keyword>
<evidence type="ECO:0000313" key="1">
    <source>
        <dbReference type="EMBL" id="MBP2188231.1"/>
    </source>
</evidence>
<evidence type="ECO:0000313" key="2">
    <source>
        <dbReference type="Proteomes" id="UP001519325"/>
    </source>
</evidence>
<reference evidence="1 2" key="1">
    <citation type="submission" date="2021-03" db="EMBL/GenBank/DDBJ databases">
        <title>Sequencing the genomes of 1000 actinobacteria strains.</title>
        <authorList>
            <person name="Klenk H.-P."/>
        </authorList>
    </citation>
    <scope>NUCLEOTIDE SEQUENCE [LARGE SCALE GENOMIC DNA]</scope>
    <source>
        <strain evidence="1 2">DSM 45516</strain>
    </source>
</reference>
<sequence>MSNLVRGWSRGAWYLCGCVQVVWTGSCGQLIPAWCDIDPVSVFRAAADAPGSRIGRRRSGHRARIWAEASGYGACGSAMAELRVRDGGACGARNVRCCDVVHPGLRQRTRAPVASPDSPGRATSCERCRLSNRARRVEWPPQWWAMAELPVIGRHYSFAHRTTSFDAATLLRGGDFCGDRLRPGGESLLRGQVRARPGARPLALPGRAAVSCETFGISGGVWGPAVRSNRLSCAPHRDSAF</sequence>
<comment type="caution">
    <text evidence="1">The sequence shown here is derived from an EMBL/GenBank/DDBJ whole genome shotgun (WGS) entry which is preliminary data.</text>
</comment>
<organism evidence="1 2">
    <name type="scientific">Nocardia goodfellowii</name>
    <dbReference type="NCBI Taxonomy" id="882446"/>
    <lineage>
        <taxon>Bacteria</taxon>
        <taxon>Bacillati</taxon>
        <taxon>Actinomycetota</taxon>
        <taxon>Actinomycetes</taxon>
        <taxon>Mycobacteriales</taxon>
        <taxon>Nocardiaceae</taxon>
        <taxon>Nocardia</taxon>
    </lineage>
</organism>
<proteinExistence type="predicted"/>
<name>A0ABS4QC16_9NOCA</name>
<dbReference type="Proteomes" id="UP001519325">
    <property type="component" value="Unassembled WGS sequence"/>
</dbReference>
<protein>
    <submittedName>
        <fullName evidence="1">Uncharacterized protein</fullName>
    </submittedName>
</protein>